<sequence length="204" mass="21235">MANTDRPRGFHPVGPILHTGMYYLPSTDATAMYRGDLVDLAGSGSAAGVHNWPGVPTVIKSTLTDGYYSVGAILGFVPADGSNTPNLNITYRPASTAMFCIVADHPDQVFEAQDDGGAALDQDAIGLNAMPINTHSGSTATGLSGQEIDAGTTDAPAADASNLLILLGKVNRPNNAFGVNMDWLCKINLHRYRASGDGDAMLGV</sequence>
<dbReference type="AlphaFoldDB" id="A0A6M3LB19"/>
<dbReference type="EMBL" id="MT143043">
    <property type="protein sequence ID" value="QJA92166.1"/>
    <property type="molecule type" value="Genomic_DNA"/>
</dbReference>
<reference evidence="1" key="1">
    <citation type="submission" date="2020-03" db="EMBL/GenBank/DDBJ databases">
        <title>The deep terrestrial virosphere.</title>
        <authorList>
            <person name="Holmfeldt K."/>
            <person name="Nilsson E."/>
            <person name="Simone D."/>
            <person name="Lopez-Fernandez M."/>
            <person name="Wu X."/>
            <person name="de Brujin I."/>
            <person name="Lundin D."/>
            <person name="Andersson A."/>
            <person name="Bertilsson S."/>
            <person name="Dopson M."/>
        </authorList>
    </citation>
    <scope>NUCLEOTIDE SEQUENCE</scope>
    <source>
        <strain evidence="1">MM415B04834</strain>
    </source>
</reference>
<proteinExistence type="predicted"/>
<evidence type="ECO:0000313" key="1">
    <source>
        <dbReference type="EMBL" id="QJA92166.1"/>
    </source>
</evidence>
<gene>
    <name evidence="1" type="ORF">MM415B04834_0008</name>
</gene>
<organism evidence="1">
    <name type="scientific">viral metagenome</name>
    <dbReference type="NCBI Taxonomy" id="1070528"/>
    <lineage>
        <taxon>unclassified sequences</taxon>
        <taxon>metagenomes</taxon>
        <taxon>organismal metagenomes</taxon>
    </lineage>
</organism>
<accession>A0A6M3LB19</accession>
<protein>
    <submittedName>
        <fullName evidence="1">Putative structural protein</fullName>
    </submittedName>
</protein>
<name>A0A6M3LB19_9ZZZZ</name>